<dbReference type="Gene3D" id="1.10.246.80">
    <property type="match status" value="1"/>
</dbReference>
<dbReference type="InterPro" id="IPR006674">
    <property type="entry name" value="HD_domain"/>
</dbReference>
<dbReference type="OrthoDB" id="9805698at2"/>
<dbReference type="AlphaFoldDB" id="A0A1H6K0A1"/>
<evidence type="ECO:0000259" key="9">
    <source>
        <dbReference type="Pfam" id="PF01743"/>
    </source>
</evidence>
<dbReference type="Gene3D" id="3.30.460.10">
    <property type="entry name" value="Beta Polymerase, domain 2"/>
    <property type="match status" value="1"/>
</dbReference>
<comment type="cofactor">
    <cofactor evidence="1">
        <name>Mg(2+)</name>
        <dbReference type="ChEBI" id="CHEBI:18420"/>
    </cofactor>
</comment>
<evidence type="ECO:0000256" key="8">
    <source>
        <dbReference type="RuleBase" id="RU003953"/>
    </source>
</evidence>
<dbReference type="PANTHER" id="PTHR46173:SF1">
    <property type="entry name" value="CCA TRNA NUCLEOTIDYLTRANSFERASE 1, MITOCHONDRIAL"/>
    <property type="match status" value="1"/>
</dbReference>
<feature type="domain" description="tRNA nucleotidyltransferase/poly(A) polymerase RNA and SrmB- binding" evidence="11">
    <location>
        <begin position="170"/>
        <end position="211"/>
    </location>
</feature>
<evidence type="ECO:0000256" key="6">
    <source>
        <dbReference type="ARBA" id="ARBA00022741"/>
    </source>
</evidence>
<dbReference type="InterPro" id="IPR032828">
    <property type="entry name" value="PolyA_RNA-bd"/>
</dbReference>
<dbReference type="EMBL" id="FNWV01000007">
    <property type="protein sequence ID" value="SEH68357.1"/>
    <property type="molecule type" value="Genomic_DNA"/>
</dbReference>
<evidence type="ECO:0000256" key="1">
    <source>
        <dbReference type="ARBA" id="ARBA00001946"/>
    </source>
</evidence>
<dbReference type="NCBIfam" id="NF009814">
    <property type="entry name" value="PRK13299.1"/>
    <property type="match status" value="1"/>
</dbReference>
<keyword evidence="7" id="KW-0460">Magnesium</keyword>
<evidence type="ECO:0000256" key="3">
    <source>
        <dbReference type="ARBA" id="ARBA00022694"/>
    </source>
</evidence>
<evidence type="ECO:0000256" key="5">
    <source>
        <dbReference type="ARBA" id="ARBA00022723"/>
    </source>
</evidence>
<dbReference type="GO" id="GO:0016779">
    <property type="term" value="F:nucleotidyltransferase activity"/>
    <property type="evidence" value="ECO:0007669"/>
    <property type="project" value="UniProtKB-KW"/>
</dbReference>
<keyword evidence="6" id="KW-0547">Nucleotide-binding</keyword>
<reference evidence="12 13" key="1">
    <citation type="submission" date="2016-10" db="EMBL/GenBank/DDBJ databases">
        <authorList>
            <person name="de Groot N.N."/>
        </authorList>
    </citation>
    <scope>NUCLEOTIDE SEQUENCE [LARGE SCALE GENOMIC DNA]</scope>
    <source>
        <strain evidence="12 13">YAD2003</strain>
    </source>
</reference>
<dbReference type="PANTHER" id="PTHR46173">
    <property type="entry name" value="CCA TRNA NUCLEOTIDYLTRANSFERASE 1, MITOCHONDRIAL"/>
    <property type="match status" value="1"/>
</dbReference>
<dbReference type="InterPro" id="IPR003607">
    <property type="entry name" value="HD/PDEase_dom"/>
</dbReference>
<protein>
    <submittedName>
        <fullName evidence="12">tRNA nucleotidyltransferase (CCA-adding enzyme)</fullName>
    </submittedName>
</protein>
<dbReference type="InterPro" id="IPR043519">
    <property type="entry name" value="NT_sf"/>
</dbReference>
<dbReference type="InterPro" id="IPR002646">
    <property type="entry name" value="PolA_pol_head_dom"/>
</dbReference>
<dbReference type="Pfam" id="PF12627">
    <property type="entry name" value="PolyA_pol_RNAbd"/>
    <property type="match status" value="1"/>
</dbReference>
<feature type="domain" description="HD" evidence="10">
    <location>
        <begin position="240"/>
        <end position="327"/>
    </location>
</feature>
<accession>A0A1H6K0A1</accession>
<proteinExistence type="inferred from homology"/>
<dbReference type="Pfam" id="PF01966">
    <property type="entry name" value="HD"/>
    <property type="match status" value="1"/>
</dbReference>
<dbReference type="GO" id="GO:0046872">
    <property type="term" value="F:metal ion binding"/>
    <property type="evidence" value="ECO:0007669"/>
    <property type="project" value="UniProtKB-KW"/>
</dbReference>
<keyword evidence="8" id="KW-0694">RNA-binding</keyword>
<evidence type="ECO:0000256" key="2">
    <source>
        <dbReference type="ARBA" id="ARBA00022679"/>
    </source>
</evidence>
<sequence>MNIDTNTRQILTELESCGFEAYMVGGCVRDGIMGRECHDIDITTNALPQQILEVFRDYRVIPTGIKHGTVTVLCGGSPFEITTYRIDGEYSDHRRPDRVEFTSDITADLARRDFTVNAIAMNKNGSIIDPFGGKNDIEAGVIRCVGEPEKRFSEDALRIMRALRFSSQLGFTIDEATAAAVHRMRDDLKNISRERIREELDKLICGKNCIDVLLGYSDIITAVIPEFQPCIGLDQRSPYHKYNVWEHIVRALASAPCEDILLRRALFFHDIGKPVCMTLDENGRGHFKKHDSVGAEMTRELMRELRYDNKSIADVSTLIANHSKKIRCRADVKKMMSNIGDELFFSLMVMKKCDNSAKNEFVLEENIFFDKLIAMGHEIVDNNECRNIRGLVIKGSDLAVLGFKGSEIGSMLHEILGHVIDGDLNNDKAEIMDYAEQRCSL</sequence>
<dbReference type="GO" id="GO:0000049">
    <property type="term" value="F:tRNA binding"/>
    <property type="evidence" value="ECO:0007669"/>
    <property type="project" value="TreeGrafter"/>
</dbReference>
<keyword evidence="5" id="KW-0479">Metal-binding</keyword>
<organism evidence="12 13">
    <name type="scientific">Ruminococcus flavefaciens</name>
    <dbReference type="NCBI Taxonomy" id="1265"/>
    <lineage>
        <taxon>Bacteria</taxon>
        <taxon>Bacillati</taxon>
        <taxon>Bacillota</taxon>
        <taxon>Clostridia</taxon>
        <taxon>Eubacteriales</taxon>
        <taxon>Oscillospiraceae</taxon>
        <taxon>Ruminococcus</taxon>
    </lineage>
</organism>
<keyword evidence="4" id="KW-0548">Nucleotidyltransferase</keyword>
<comment type="similarity">
    <text evidence="8">Belongs to the tRNA nucleotidyltransferase/poly(A) polymerase family.</text>
</comment>
<dbReference type="SUPFAM" id="SSF81891">
    <property type="entry name" value="Poly A polymerase C-terminal region-like"/>
    <property type="match status" value="1"/>
</dbReference>
<keyword evidence="3" id="KW-0819">tRNA processing</keyword>
<dbReference type="Proteomes" id="UP000183190">
    <property type="component" value="Unassembled WGS sequence"/>
</dbReference>
<evidence type="ECO:0000259" key="10">
    <source>
        <dbReference type="Pfam" id="PF01966"/>
    </source>
</evidence>
<dbReference type="Pfam" id="PF01743">
    <property type="entry name" value="PolyA_pol"/>
    <property type="match status" value="1"/>
</dbReference>
<dbReference type="Gene3D" id="1.10.3090.10">
    <property type="entry name" value="cca-adding enzyme, domain 2"/>
    <property type="match status" value="1"/>
</dbReference>
<evidence type="ECO:0000256" key="7">
    <source>
        <dbReference type="ARBA" id="ARBA00022842"/>
    </source>
</evidence>
<name>A0A1H6K0A1_RUMFL</name>
<dbReference type="GO" id="GO:0000166">
    <property type="term" value="F:nucleotide binding"/>
    <property type="evidence" value="ECO:0007669"/>
    <property type="project" value="UniProtKB-KW"/>
</dbReference>
<dbReference type="InterPro" id="IPR050264">
    <property type="entry name" value="Bact_CCA-adding_enz_type3_sf"/>
</dbReference>
<evidence type="ECO:0000313" key="13">
    <source>
        <dbReference type="Proteomes" id="UP000183190"/>
    </source>
</evidence>
<evidence type="ECO:0000313" key="12">
    <source>
        <dbReference type="EMBL" id="SEH68357.1"/>
    </source>
</evidence>
<dbReference type="NCBIfam" id="TIGR00277">
    <property type="entry name" value="HDIG"/>
    <property type="match status" value="1"/>
</dbReference>
<dbReference type="InterPro" id="IPR006675">
    <property type="entry name" value="HDIG_dom"/>
</dbReference>
<dbReference type="SUPFAM" id="SSF81301">
    <property type="entry name" value="Nucleotidyltransferase"/>
    <property type="match status" value="1"/>
</dbReference>
<dbReference type="CDD" id="cd05398">
    <property type="entry name" value="NT_ClassII-CCAase"/>
    <property type="match status" value="1"/>
</dbReference>
<gene>
    <name evidence="12" type="ORF">SAMN02910265_02103</name>
</gene>
<dbReference type="RefSeq" id="WP_074717142.1">
    <property type="nucleotide sequence ID" value="NZ_FNWV01000007.1"/>
</dbReference>
<dbReference type="CDD" id="cd00077">
    <property type="entry name" value="HDc"/>
    <property type="match status" value="1"/>
</dbReference>
<evidence type="ECO:0000256" key="4">
    <source>
        <dbReference type="ARBA" id="ARBA00022695"/>
    </source>
</evidence>
<feature type="domain" description="Poly A polymerase head" evidence="9">
    <location>
        <begin position="21"/>
        <end position="143"/>
    </location>
</feature>
<dbReference type="GO" id="GO:0008033">
    <property type="term" value="P:tRNA processing"/>
    <property type="evidence" value="ECO:0007669"/>
    <property type="project" value="UniProtKB-KW"/>
</dbReference>
<keyword evidence="2 8" id="KW-0808">Transferase</keyword>
<evidence type="ECO:0000259" key="11">
    <source>
        <dbReference type="Pfam" id="PF12627"/>
    </source>
</evidence>